<comment type="similarity">
    <text evidence="2 11">Belongs to the DNA polymerase type-X family.</text>
</comment>
<evidence type="ECO:0000256" key="4">
    <source>
        <dbReference type="ARBA" id="ARBA00022695"/>
    </source>
</evidence>
<dbReference type="CDD" id="cd00141">
    <property type="entry name" value="NT_POLXc"/>
    <property type="match status" value="1"/>
</dbReference>
<dbReference type="InterPro" id="IPR002054">
    <property type="entry name" value="DNA-dir_DNA_pol_X"/>
</dbReference>
<proteinExistence type="inferred from homology"/>
<evidence type="ECO:0000256" key="9">
    <source>
        <dbReference type="ARBA" id="ARBA00023242"/>
    </source>
</evidence>
<keyword evidence="5" id="KW-0479">Metal-binding</keyword>
<dbReference type="GO" id="GO:0046872">
    <property type="term" value="F:metal ion binding"/>
    <property type="evidence" value="ECO:0007669"/>
    <property type="project" value="UniProtKB-UniRule"/>
</dbReference>
<dbReference type="SUPFAM" id="SSF47802">
    <property type="entry name" value="DNA polymerase beta, N-terminal domain-like"/>
    <property type="match status" value="1"/>
</dbReference>
<dbReference type="InterPro" id="IPR029398">
    <property type="entry name" value="PolB_thumb"/>
</dbReference>
<evidence type="ECO:0000256" key="10">
    <source>
        <dbReference type="ARBA" id="ARBA00049244"/>
    </source>
</evidence>
<gene>
    <name evidence="13" type="ORF">O0I10_004446</name>
</gene>
<accession>A0AAD7V5Q0</accession>
<dbReference type="EC" id="2.7.7.7" evidence="11"/>
<keyword evidence="8 11" id="KW-0234">DNA repair</keyword>
<dbReference type="FunFam" id="1.10.150.20:FF:000010">
    <property type="entry name" value="DNA polymerase lambda"/>
    <property type="match status" value="1"/>
</dbReference>
<evidence type="ECO:0000256" key="2">
    <source>
        <dbReference type="ARBA" id="ARBA00008323"/>
    </source>
</evidence>
<dbReference type="GO" id="GO:0006303">
    <property type="term" value="P:double-strand break repair via nonhomologous end joining"/>
    <property type="evidence" value="ECO:0007669"/>
    <property type="project" value="TreeGrafter"/>
</dbReference>
<protein>
    <recommendedName>
        <fullName evidence="11">DNA polymerase</fullName>
        <ecNumber evidence="11">2.7.7.7</ecNumber>
    </recommendedName>
</protein>
<keyword evidence="4 11" id="KW-0548">Nucleotidyltransferase</keyword>
<dbReference type="FunFam" id="3.30.210.10:FF:000005">
    <property type="entry name" value="DNA polymerase IV"/>
    <property type="match status" value="1"/>
</dbReference>
<dbReference type="Pfam" id="PF10391">
    <property type="entry name" value="DNA_pol_lambd_f"/>
    <property type="match status" value="1"/>
</dbReference>
<dbReference type="InterPro" id="IPR043519">
    <property type="entry name" value="NT_sf"/>
</dbReference>
<dbReference type="Gene3D" id="1.10.150.110">
    <property type="entry name" value="DNA polymerase beta, N-terminal domain-like"/>
    <property type="match status" value="1"/>
</dbReference>
<comment type="subcellular location">
    <subcellularLocation>
        <location evidence="1 11">Nucleus</location>
    </subcellularLocation>
</comment>
<evidence type="ECO:0000313" key="14">
    <source>
        <dbReference type="Proteomes" id="UP001234581"/>
    </source>
</evidence>
<evidence type="ECO:0000256" key="3">
    <source>
        <dbReference type="ARBA" id="ARBA00022679"/>
    </source>
</evidence>
<dbReference type="PRINTS" id="PR00870">
    <property type="entry name" value="DNAPOLXBETA"/>
</dbReference>
<dbReference type="GO" id="GO:0003887">
    <property type="term" value="F:DNA-directed DNA polymerase activity"/>
    <property type="evidence" value="ECO:0007669"/>
    <property type="project" value="UniProtKB-UniRule"/>
</dbReference>
<dbReference type="GO" id="GO:0003677">
    <property type="term" value="F:DNA binding"/>
    <property type="evidence" value="ECO:0007669"/>
    <property type="project" value="UniProtKB-UniRule"/>
</dbReference>
<dbReference type="Gene3D" id="3.30.460.10">
    <property type="entry name" value="Beta Polymerase, domain 2"/>
    <property type="match status" value="1"/>
</dbReference>
<dbReference type="AlphaFoldDB" id="A0AAD7V5Q0"/>
<evidence type="ECO:0000256" key="6">
    <source>
        <dbReference type="ARBA" id="ARBA00022763"/>
    </source>
</evidence>
<keyword evidence="6 11" id="KW-0227">DNA damage</keyword>
<dbReference type="PANTHER" id="PTHR11276">
    <property type="entry name" value="DNA POLYMERASE TYPE-X FAMILY MEMBER"/>
    <property type="match status" value="1"/>
</dbReference>
<name>A0AAD7V5Q0_9FUNG</name>
<dbReference type="PANTHER" id="PTHR11276:SF29">
    <property type="entry name" value="DNA POLYMERASE TYPE-X FAMILY PROTEIN POL4"/>
    <property type="match status" value="1"/>
</dbReference>
<dbReference type="Proteomes" id="UP001234581">
    <property type="component" value="Unassembled WGS sequence"/>
</dbReference>
<dbReference type="Pfam" id="PF14791">
    <property type="entry name" value="DNA_pol_B_thumb"/>
    <property type="match status" value="1"/>
</dbReference>
<reference evidence="13 14" key="1">
    <citation type="submission" date="2023-03" db="EMBL/GenBank/DDBJ databases">
        <title>Genome sequence of Lichtheimia ornata CBS 291.66.</title>
        <authorList>
            <person name="Mohabir J.T."/>
            <person name="Shea T.P."/>
            <person name="Kurbessoian T."/>
            <person name="Berby B."/>
            <person name="Fontaine J."/>
            <person name="Livny J."/>
            <person name="Gnirke A."/>
            <person name="Stajich J.E."/>
            <person name="Cuomo C.A."/>
        </authorList>
    </citation>
    <scope>NUCLEOTIDE SEQUENCE [LARGE SCALE GENOMIC DNA]</scope>
    <source>
        <strain evidence="13">CBS 291.66</strain>
    </source>
</reference>
<dbReference type="SUPFAM" id="SSF81301">
    <property type="entry name" value="Nucleotidyltransferase"/>
    <property type="match status" value="1"/>
</dbReference>
<dbReference type="Pfam" id="PF14792">
    <property type="entry name" value="DNA_pol_B_palm"/>
    <property type="match status" value="1"/>
</dbReference>
<sequence length="551" mass="63140">MKIHVLSVKLRDGQHDHICGQIEANGDQVVHSPHEADLIVTALKSAERITRHVPEQLECKIGHIDWVLKYGMAKECLDACCIQLPEAKRRKLEVASKSPPSEDEEKVASVPRQIRSWDEIKDLYSQRCQGPVKRSMIMSGYSRKKTVSIKKEESYQTTTSQSSFDASNFRSSSFQFTTDDGTSDEDEDENDPRYLPFIYEDQEEGDNLTTFGRYACQRPSNWNPYNREIIALFEFLEHARELQGDTMNARSYRIAASVIKAYPRKIKSAAQVQKLRGIGKKTGRIIADYLRDGKVEDVDELKNDKDFQVLETFYHIHGVGAATAREWLAKGYRSLDDIREKEGDQLCRDVKMGLKYYEDFRKKIPRATVEAIAKMVNDILDKHFPGSTMTICGSYRRGKLESGDVDLVITHQDQAVSGSMLVKLLDILKQKEYVVDVLSMGSHCQLREPDMPHTKPDQAHCVWRHADDNVFRRVDFVVVPYNDYPISILNWTGSSHFERSVRLYAKQVMSIKVSSHGLYSQTTGRKLAVASERHAFEMLGLRWLEPEERDC</sequence>
<dbReference type="Gene3D" id="3.30.210.10">
    <property type="entry name" value="DNA polymerase, thumb domain"/>
    <property type="match status" value="1"/>
</dbReference>
<evidence type="ECO:0000256" key="8">
    <source>
        <dbReference type="ARBA" id="ARBA00023204"/>
    </source>
</evidence>
<keyword evidence="9 11" id="KW-0539">Nucleus</keyword>
<dbReference type="EMBL" id="JARTCD010000016">
    <property type="protein sequence ID" value="KAJ8659853.1"/>
    <property type="molecule type" value="Genomic_DNA"/>
</dbReference>
<dbReference type="InterPro" id="IPR002008">
    <property type="entry name" value="DNA_pol_X_beta-like"/>
</dbReference>
<dbReference type="PRINTS" id="PR00869">
    <property type="entry name" value="DNAPOLX"/>
</dbReference>
<dbReference type="InterPro" id="IPR027421">
    <property type="entry name" value="DNA_pol_lamdba_lyase_dom_sf"/>
</dbReference>
<dbReference type="GeneID" id="83211859"/>
<comment type="caution">
    <text evidence="13">The sequence shown here is derived from an EMBL/GenBank/DDBJ whole genome shotgun (WGS) entry which is preliminary data.</text>
</comment>
<dbReference type="GO" id="GO:0005634">
    <property type="term" value="C:nucleus"/>
    <property type="evidence" value="ECO:0007669"/>
    <property type="project" value="UniProtKB-SubCell"/>
</dbReference>
<dbReference type="InterPro" id="IPR018944">
    <property type="entry name" value="DNA_pol_lambd_fingers_domain"/>
</dbReference>
<dbReference type="InterPro" id="IPR022312">
    <property type="entry name" value="DNA_pol_X"/>
</dbReference>
<evidence type="ECO:0000313" key="13">
    <source>
        <dbReference type="EMBL" id="KAJ8659853.1"/>
    </source>
</evidence>
<dbReference type="SUPFAM" id="SSF81585">
    <property type="entry name" value="PsbU/PolX domain-like"/>
    <property type="match status" value="1"/>
</dbReference>
<dbReference type="InterPro" id="IPR037160">
    <property type="entry name" value="DNA_Pol_thumb_sf"/>
</dbReference>
<evidence type="ECO:0000256" key="7">
    <source>
        <dbReference type="ARBA" id="ARBA00022932"/>
    </source>
</evidence>
<dbReference type="SMART" id="SM00483">
    <property type="entry name" value="POLXc"/>
    <property type="match status" value="1"/>
</dbReference>
<evidence type="ECO:0000259" key="12">
    <source>
        <dbReference type="SMART" id="SM00483"/>
    </source>
</evidence>
<feature type="domain" description="DNA-directed DNA polymerase X" evidence="12">
    <location>
        <begin position="223"/>
        <end position="550"/>
    </location>
</feature>
<evidence type="ECO:0000256" key="5">
    <source>
        <dbReference type="ARBA" id="ARBA00022723"/>
    </source>
</evidence>
<dbReference type="Pfam" id="PF14716">
    <property type="entry name" value="HHH_8"/>
    <property type="match status" value="1"/>
</dbReference>
<keyword evidence="14" id="KW-1185">Reference proteome</keyword>
<evidence type="ECO:0000256" key="1">
    <source>
        <dbReference type="ARBA" id="ARBA00004123"/>
    </source>
</evidence>
<dbReference type="RefSeq" id="XP_058344766.1">
    <property type="nucleotide sequence ID" value="XM_058484505.1"/>
</dbReference>
<dbReference type="InterPro" id="IPR028207">
    <property type="entry name" value="DNA_pol_B_palm_palm"/>
</dbReference>
<evidence type="ECO:0000256" key="11">
    <source>
        <dbReference type="RuleBase" id="RU366014"/>
    </source>
</evidence>
<organism evidence="13 14">
    <name type="scientific">Lichtheimia ornata</name>
    <dbReference type="NCBI Taxonomy" id="688661"/>
    <lineage>
        <taxon>Eukaryota</taxon>
        <taxon>Fungi</taxon>
        <taxon>Fungi incertae sedis</taxon>
        <taxon>Mucoromycota</taxon>
        <taxon>Mucoromycotina</taxon>
        <taxon>Mucoromycetes</taxon>
        <taxon>Mucorales</taxon>
        <taxon>Lichtheimiaceae</taxon>
        <taxon>Lichtheimia</taxon>
    </lineage>
</organism>
<comment type="catalytic activity">
    <reaction evidence="10 11">
        <text>DNA(n) + a 2'-deoxyribonucleoside 5'-triphosphate = DNA(n+1) + diphosphate</text>
        <dbReference type="Rhea" id="RHEA:22508"/>
        <dbReference type="Rhea" id="RHEA-COMP:17339"/>
        <dbReference type="Rhea" id="RHEA-COMP:17340"/>
        <dbReference type="ChEBI" id="CHEBI:33019"/>
        <dbReference type="ChEBI" id="CHEBI:61560"/>
        <dbReference type="ChEBI" id="CHEBI:173112"/>
        <dbReference type="EC" id="2.7.7.7"/>
    </reaction>
</comment>
<dbReference type="Gene3D" id="1.10.150.20">
    <property type="entry name" value="5' to 3' exonuclease, C-terminal subdomain"/>
    <property type="match status" value="1"/>
</dbReference>
<keyword evidence="7 11" id="KW-0239">DNA-directed DNA polymerase</keyword>
<keyword evidence="3 11" id="KW-0808">Transferase</keyword>
<dbReference type="InterPro" id="IPR010996">
    <property type="entry name" value="HHH_MUS81"/>
</dbReference>
<comment type="function">
    <text evidence="11">DNA polymerase that functions in several pathways of DNA repair. Involved in base excision repair (BER) responsible for repair of lesions that give rise to abasic (AP) sites in DNA. Also contributes to DNA double-strand break repair by non-homologous end joining and homologous recombination. Has both template-dependent and template-independent (terminal transferase) DNA polymerase activities. Has also a 5'-deoxyribose-5-phosphate lyase (dRP lyase) activity.</text>
</comment>